<name>A0AAW2L2N9_SESRA</name>
<feature type="non-terminal residue" evidence="1">
    <location>
        <position position="1"/>
    </location>
</feature>
<protein>
    <recommendedName>
        <fullName evidence="2">Reverse transcriptase domain-containing protein</fullName>
    </recommendedName>
</protein>
<reference evidence="1" key="1">
    <citation type="submission" date="2020-06" db="EMBL/GenBank/DDBJ databases">
        <authorList>
            <person name="Li T."/>
            <person name="Hu X."/>
            <person name="Zhang T."/>
            <person name="Song X."/>
            <person name="Zhang H."/>
            <person name="Dai N."/>
            <person name="Sheng W."/>
            <person name="Hou X."/>
            <person name="Wei L."/>
        </authorList>
    </citation>
    <scope>NUCLEOTIDE SEQUENCE</scope>
    <source>
        <strain evidence="1">G02</strain>
        <tissue evidence="1">Leaf</tissue>
    </source>
</reference>
<comment type="caution">
    <text evidence="1">The sequence shown here is derived from an EMBL/GenBank/DDBJ whole genome shotgun (WGS) entry which is preliminary data.</text>
</comment>
<dbReference type="EMBL" id="JACGWJ010000026">
    <property type="protein sequence ID" value="KAL0312849.1"/>
    <property type="molecule type" value="Genomic_DNA"/>
</dbReference>
<feature type="non-terminal residue" evidence="1">
    <location>
        <position position="113"/>
    </location>
</feature>
<evidence type="ECO:0008006" key="2">
    <source>
        <dbReference type="Google" id="ProtNLM"/>
    </source>
</evidence>
<dbReference type="AlphaFoldDB" id="A0AAW2L2N9"/>
<proteinExistence type="predicted"/>
<gene>
    <name evidence="1" type="ORF">Sradi_5684200</name>
</gene>
<evidence type="ECO:0000313" key="1">
    <source>
        <dbReference type="EMBL" id="KAL0312849.1"/>
    </source>
</evidence>
<organism evidence="1">
    <name type="scientific">Sesamum radiatum</name>
    <name type="common">Black benniseed</name>
    <dbReference type="NCBI Taxonomy" id="300843"/>
    <lineage>
        <taxon>Eukaryota</taxon>
        <taxon>Viridiplantae</taxon>
        <taxon>Streptophyta</taxon>
        <taxon>Embryophyta</taxon>
        <taxon>Tracheophyta</taxon>
        <taxon>Spermatophyta</taxon>
        <taxon>Magnoliopsida</taxon>
        <taxon>eudicotyledons</taxon>
        <taxon>Gunneridae</taxon>
        <taxon>Pentapetalae</taxon>
        <taxon>asterids</taxon>
        <taxon>lamiids</taxon>
        <taxon>Lamiales</taxon>
        <taxon>Pedaliaceae</taxon>
        <taxon>Sesamum</taxon>
    </lineage>
</organism>
<reference evidence="1" key="2">
    <citation type="journal article" date="2024" name="Plant">
        <title>Genomic evolution and insights into agronomic trait innovations of Sesamum species.</title>
        <authorList>
            <person name="Miao H."/>
            <person name="Wang L."/>
            <person name="Qu L."/>
            <person name="Liu H."/>
            <person name="Sun Y."/>
            <person name="Le M."/>
            <person name="Wang Q."/>
            <person name="Wei S."/>
            <person name="Zheng Y."/>
            <person name="Lin W."/>
            <person name="Duan Y."/>
            <person name="Cao H."/>
            <person name="Xiong S."/>
            <person name="Wang X."/>
            <person name="Wei L."/>
            <person name="Li C."/>
            <person name="Ma Q."/>
            <person name="Ju M."/>
            <person name="Zhao R."/>
            <person name="Li G."/>
            <person name="Mu C."/>
            <person name="Tian Q."/>
            <person name="Mei H."/>
            <person name="Zhang T."/>
            <person name="Gao T."/>
            <person name="Zhang H."/>
        </authorList>
    </citation>
    <scope>NUCLEOTIDE SEQUENCE</scope>
    <source>
        <strain evidence="1">G02</strain>
    </source>
</reference>
<sequence>DTERRGRVQGVAVTTQAPRVSHLLFADDTLILCWAKEEQIDKIKRILATYERVSDQMVNFEKSSMVVSGCVQVEMNRQLTIAMIDSHDRYLGFVWGSSGDSHDCYLGLSTIAG</sequence>
<accession>A0AAW2L2N9</accession>